<gene>
    <name evidence="1" type="ORF">IAA19_06075</name>
</gene>
<proteinExistence type="predicted"/>
<name>A0A9D2F0B1_9ACTN</name>
<accession>A0A9D2F0B1</accession>
<reference evidence="1" key="1">
    <citation type="journal article" date="2021" name="PeerJ">
        <title>Extensive microbial diversity within the chicken gut microbiome revealed by metagenomics and culture.</title>
        <authorList>
            <person name="Gilroy R."/>
            <person name="Ravi A."/>
            <person name="Getino M."/>
            <person name="Pursley I."/>
            <person name="Horton D.L."/>
            <person name="Alikhan N.F."/>
            <person name="Baker D."/>
            <person name="Gharbi K."/>
            <person name="Hall N."/>
            <person name="Watson M."/>
            <person name="Adriaenssens E.M."/>
            <person name="Foster-Nyarko E."/>
            <person name="Jarju S."/>
            <person name="Secka A."/>
            <person name="Antonio M."/>
            <person name="Oren A."/>
            <person name="Chaudhuri R.R."/>
            <person name="La Ragione R."/>
            <person name="Hildebrand F."/>
            <person name="Pallen M.J."/>
        </authorList>
    </citation>
    <scope>NUCLEOTIDE SEQUENCE</scope>
    <source>
        <strain evidence="1">ChiHjej12B11-14209</strain>
    </source>
</reference>
<evidence type="ECO:0000313" key="1">
    <source>
        <dbReference type="EMBL" id="HIZ46571.1"/>
    </source>
</evidence>
<organism evidence="1 2">
    <name type="scientific">Candidatus Olsenella pullistercoris</name>
    <dbReference type="NCBI Taxonomy" id="2838712"/>
    <lineage>
        <taxon>Bacteria</taxon>
        <taxon>Bacillati</taxon>
        <taxon>Actinomycetota</taxon>
        <taxon>Coriobacteriia</taxon>
        <taxon>Coriobacteriales</taxon>
        <taxon>Atopobiaceae</taxon>
        <taxon>Olsenella</taxon>
    </lineage>
</organism>
<evidence type="ECO:0008006" key="3">
    <source>
        <dbReference type="Google" id="ProtNLM"/>
    </source>
</evidence>
<sequence>MTVELAVMAPVAIVVALVVLNLMGYVEACAAFDQAAPDAVLAHGVAPAGGQAREDAEREVADALASALGREGRCEVEVRCEDAAGATDDAPGLVSPLLTRFVCTLTYRPWPSLLRLPGISLESPLALRHECDIVVDRYRSGVVV</sequence>
<dbReference type="EMBL" id="DXBM01000050">
    <property type="protein sequence ID" value="HIZ46571.1"/>
    <property type="molecule type" value="Genomic_DNA"/>
</dbReference>
<dbReference type="Proteomes" id="UP000824062">
    <property type="component" value="Unassembled WGS sequence"/>
</dbReference>
<protein>
    <recommendedName>
        <fullName evidence="3">TadE-like protein</fullName>
    </recommendedName>
</protein>
<dbReference type="AlphaFoldDB" id="A0A9D2F0B1"/>
<evidence type="ECO:0000313" key="2">
    <source>
        <dbReference type="Proteomes" id="UP000824062"/>
    </source>
</evidence>
<reference evidence="1" key="2">
    <citation type="submission" date="2021-04" db="EMBL/GenBank/DDBJ databases">
        <authorList>
            <person name="Gilroy R."/>
        </authorList>
    </citation>
    <scope>NUCLEOTIDE SEQUENCE</scope>
    <source>
        <strain evidence="1">ChiHjej12B11-14209</strain>
    </source>
</reference>
<comment type="caution">
    <text evidence="1">The sequence shown here is derived from an EMBL/GenBank/DDBJ whole genome shotgun (WGS) entry which is preliminary data.</text>
</comment>